<keyword evidence="2" id="KW-1133">Transmembrane helix</keyword>
<organism evidence="4 5">
    <name type="scientific">Armillaria gallica</name>
    <name type="common">Bulbous honey fungus</name>
    <name type="synonym">Armillaria bulbosa</name>
    <dbReference type="NCBI Taxonomy" id="47427"/>
    <lineage>
        <taxon>Eukaryota</taxon>
        <taxon>Fungi</taxon>
        <taxon>Dikarya</taxon>
        <taxon>Basidiomycota</taxon>
        <taxon>Agaricomycotina</taxon>
        <taxon>Agaricomycetes</taxon>
        <taxon>Agaricomycetidae</taxon>
        <taxon>Agaricales</taxon>
        <taxon>Marasmiineae</taxon>
        <taxon>Physalacriaceae</taxon>
        <taxon>Armillaria</taxon>
    </lineage>
</organism>
<evidence type="ECO:0000256" key="1">
    <source>
        <dbReference type="SAM" id="MobiDB-lite"/>
    </source>
</evidence>
<dbReference type="EMBL" id="KZ293651">
    <property type="protein sequence ID" value="PBK96234.1"/>
    <property type="molecule type" value="Genomic_DNA"/>
</dbReference>
<dbReference type="OMA" id="AYLAMWI"/>
<dbReference type="PANTHER" id="PTHR34814">
    <property type="entry name" value="NITROSOGUANIDINE RESISTANCE PROTEIN SNG1"/>
    <property type="match status" value="1"/>
</dbReference>
<gene>
    <name evidence="4" type="ORF">ARMGADRAFT_1061804</name>
</gene>
<keyword evidence="2" id="KW-0812">Transmembrane</keyword>
<feature type="transmembrane region" description="Helical" evidence="2">
    <location>
        <begin position="37"/>
        <end position="63"/>
    </location>
</feature>
<feature type="transmembrane region" description="Helical" evidence="2">
    <location>
        <begin position="315"/>
        <end position="338"/>
    </location>
</feature>
<dbReference type="AlphaFoldDB" id="A0A2H3DQU0"/>
<dbReference type="STRING" id="47427.A0A2H3DQU0"/>
<dbReference type="Proteomes" id="UP000217790">
    <property type="component" value="Unassembled WGS sequence"/>
</dbReference>
<feature type="transmembrane region" description="Helical" evidence="2">
    <location>
        <begin position="233"/>
        <end position="257"/>
    </location>
</feature>
<feature type="transmembrane region" description="Helical" evidence="2">
    <location>
        <begin position="277"/>
        <end position="295"/>
    </location>
</feature>
<feature type="transmembrane region" description="Helical" evidence="2">
    <location>
        <begin position="397"/>
        <end position="418"/>
    </location>
</feature>
<dbReference type="InterPro" id="IPR022703">
    <property type="entry name" value="DUF3533"/>
</dbReference>
<dbReference type="PANTHER" id="PTHR34814:SF1">
    <property type="entry name" value="NITROSOGUANIDINE RESISTANCE PROTEIN SNG1"/>
    <property type="match status" value="1"/>
</dbReference>
<evidence type="ECO:0000313" key="5">
    <source>
        <dbReference type="Proteomes" id="UP000217790"/>
    </source>
</evidence>
<evidence type="ECO:0000313" key="4">
    <source>
        <dbReference type="EMBL" id="PBK96234.1"/>
    </source>
</evidence>
<dbReference type="InterPro" id="IPR053001">
    <property type="entry name" value="MNNG_permease-like"/>
</dbReference>
<dbReference type="InParanoid" id="A0A2H3DQU0"/>
<evidence type="ECO:0000259" key="3">
    <source>
        <dbReference type="Pfam" id="PF12051"/>
    </source>
</evidence>
<feature type="transmembrane region" description="Helical" evidence="2">
    <location>
        <begin position="345"/>
        <end position="369"/>
    </location>
</feature>
<reference evidence="5" key="1">
    <citation type="journal article" date="2017" name="Nat. Ecol. Evol.">
        <title>Genome expansion and lineage-specific genetic innovations in the forest pathogenic fungi Armillaria.</title>
        <authorList>
            <person name="Sipos G."/>
            <person name="Prasanna A.N."/>
            <person name="Walter M.C."/>
            <person name="O'Connor E."/>
            <person name="Balint B."/>
            <person name="Krizsan K."/>
            <person name="Kiss B."/>
            <person name="Hess J."/>
            <person name="Varga T."/>
            <person name="Slot J."/>
            <person name="Riley R."/>
            <person name="Boka B."/>
            <person name="Rigling D."/>
            <person name="Barry K."/>
            <person name="Lee J."/>
            <person name="Mihaltcheva S."/>
            <person name="LaButti K."/>
            <person name="Lipzen A."/>
            <person name="Waldron R."/>
            <person name="Moloney N.M."/>
            <person name="Sperisen C."/>
            <person name="Kredics L."/>
            <person name="Vagvoelgyi C."/>
            <person name="Patrignani A."/>
            <person name="Fitzpatrick D."/>
            <person name="Nagy I."/>
            <person name="Doyle S."/>
            <person name="Anderson J.B."/>
            <person name="Grigoriev I.V."/>
            <person name="Gueldener U."/>
            <person name="Muensterkoetter M."/>
            <person name="Nagy L.G."/>
        </authorList>
    </citation>
    <scope>NUCLEOTIDE SEQUENCE [LARGE SCALE GENOMIC DNA]</scope>
    <source>
        <strain evidence="5">Ar21-2</strain>
    </source>
</reference>
<keyword evidence="2" id="KW-0472">Membrane</keyword>
<feature type="region of interest" description="Disordered" evidence="1">
    <location>
        <begin position="1"/>
        <end position="20"/>
    </location>
</feature>
<proteinExistence type="predicted"/>
<dbReference type="OrthoDB" id="2140105at2759"/>
<evidence type="ECO:0000256" key="2">
    <source>
        <dbReference type="SAM" id="Phobius"/>
    </source>
</evidence>
<protein>
    <recommendedName>
        <fullName evidence="3">DUF3533 domain-containing protein</fullName>
    </recommendedName>
</protein>
<name>A0A2H3DQU0_ARMGA</name>
<keyword evidence="5" id="KW-1185">Reference proteome</keyword>
<sequence>MDDRMSVDTTTDIPATDRPHSSQFLDKTPSIQASRSVYLKILIGGCFAMVLVMFCIFSIYWGALWKIPAHNLSGWVVDFDGETVGNAVVQGLTAGSSSSKVTFRKIPASEFLGGWQEVANRVVEQKAWAAVVVHSNATGALNAAVLSVNSSYDGSEAVTFYGAEARNENAYRSLIRPSVQALLAVVSQEFAQQFVVQLASYSSLSSIARSAPQILTEPISYTTNNLVPFDIPVASAITFVGLIYLLILSFFIAMIGVSAREVSGLQDKLTTGSLIRVRLISVFIAYFMISLFYSVLSRAFQVDFSRKFGDAGFVIFWMVNFVGMLSVGLALEAMITLLTIRFMPFFMIFWIISNVSVCFMPIAVLPNIYRYGYAMPFYNVSGAVRTILFGTKNEHLVGLHFGILIAWTVISMITLPAFQWFMRRESVPDTTGLREEGEKKLTVGQEALRYRTDFPREKHGTLPTLV</sequence>
<dbReference type="Pfam" id="PF12051">
    <property type="entry name" value="DUF3533"/>
    <property type="match status" value="1"/>
</dbReference>
<feature type="domain" description="DUF3533" evidence="3">
    <location>
        <begin position="47"/>
        <end position="413"/>
    </location>
</feature>
<dbReference type="GO" id="GO:0016020">
    <property type="term" value="C:membrane"/>
    <property type="evidence" value="ECO:0007669"/>
    <property type="project" value="TreeGrafter"/>
</dbReference>
<accession>A0A2H3DQU0</accession>